<keyword evidence="4" id="KW-1185">Reference proteome</keyword>
<protein>
    <submittedName>
        <fullName evidence="3">Tryptophan 7-halogenase</fullName>
    </submittedName>
</protein>
<proteinExistence type="predicted"/>
<feature type="binding site" evidence="2">
    <location>
        <position position="363"/>
    </location>
    <ligand>
        <name>FAD</name>
        <dbReference type="ChEBI" id="CHEBI:57692"/>
    </ligand>
</feature>
<dbReference type="PANTHER" id="PTHR43747">
    <property type="entry name" value="FAD-BINDING PROTEIN"/>
    <property type="match status" value="1"/>
</dbReference>
<keyword evidence="2" id="KW-0285">Flavoprotein</keyword>
<feature type="binding site" evidence="2">
    <location>
        <begin position="24"/>
        <end position="27"/>
    </location>
    <ligand>
        <name>FAD</name>
        <dbReference type="ChEBI" id="CHEBI:57692"/>
    </ligand>
</feature>
<evidence type="ECO:0000313" key="4">
    <source>
        <dbReference type="Proteomes" id="UP000318055"/>
    </source>
</evidence>
<dbReference type="AlphaFoldDB" id="A0A518RGR1"/>
<feature type="binding site" evidence="2">
    <location>
        <position position="90"/>
    </location>
    <ligand>
        <name>7-chloro-L-tryptophan</name>
        <dbReference type="ChEBI" id="CHEBI:58713"/>
    </ligand>
</feature>
<name>A0A518RGR1_9SPHN</name>
<keyword evidence="2" id="KW-0547">Nucleotide-binding</keyword>
<evidence type="ECO:0000313" key="3">
    <source>
        <dbReference type="EMBL" id="QDX26636.1"/>
    </source>
</evidence>
<dbReference type="PIRSF" id="PIRSF011396">
    <property type="entry name" value="Trp_halogenase"/>
    <property type="match status" value="1"/>
</dbReference>
<evidence type="ECO:0000256" key="2">
    <source>
        <dbReference type="PIRSR" id="PIRSR011396-2"/>
    </source>
</evidence>
<dbReference type="OrthoDB" id="462203at2"/>
<dbReference type="InterPro" id="IPR033856">
    <property type="entry name" value="Trp_halogen"/>
</dbReference>
<accession>A0A518RGR1</accession>
<feature type="active site" evidence="1">
    <location>
        <position position="90"/>
    </location>
</feature>
<dbReference type="Pfam" id="PF04820">
    <property type="entry name" value="Trp_halogenase"/>
    <property type="match status" value="1"/>
</dbReference>
<feature type="binding site" evidence="2">
    <location>
        <position position="359"/>
    </location>
    <ligand>
        <name>L-tryptophan</name>
        <dbReference type="ChEBI" id="CHEBI:57912"/>
    </ligand>
</feature>
<dbReference type="KEGG" id="ssua:FPZ54_11795"/>
<organism evidence="3 4">
    <name type="scientific">Sphingomonas suaedae</name>
    <dbReference type="NCBI Taxonomy" id="2599297"/>
    <lineage>
        <taxon>Bacteria</taxon>
        <taxon>Pseudomonadati</taxon>
        <taxon>Pseudomonadota</taxon>
        <taxon>Alphaproteobacteria</taxon>
        <taxon>Sphingomonadales</taxon>
        <taxon>Sphingomonadaceae</taxon>
        <taxon>Sphingomonas</taxon>
    </lineage>
</organism>
<gene>
    <name evidence="3" type="ORF">FPZ54_11795</name>
</gene>
<dbReference type="PANTHER" id="PTHR43747:SF4">
    <property type="entry name" value="FLAVIN-DEPENDENT TRYPTOPHAN HALOGENASE"/>
    <property type="match status" value="1"/>
</dbReference>
<dbReference type="EMBL" id="CP042239">
    <property type="protein sequence ID" value="QDX26636.1"/>
    <property type="molecule type" value="Genomic_DNA"/>
</dbReference>
<dbReference type="SUPFAM" id="SSF51905">
    <property type="entry name" value="FAD/NAD(P)-binding domain"/>
    <property type="match status" value="1"/>
</dbReference>
<dbReference type="Gene3D" id="3.50.50.60">
    <property type="entry name" value="FAD/NAD(P)-binding domain"/>
    <property type="match status" value="1"/>
</dbReference>
<dbReference type="Proteomes" id="UP000318055">
    <property type="component" value="Chromosome"/>
</dbReference>
<reference evidence="3 4" key="1">
    <citation type="submission" date="2019-07" db="EMBL/GenBank/DDBJ databases">
        <title>Sphingomonas alkalisoli sp. nov., isolated from rhizosphere soil of Suaedae salsa.</title>
        <authorList>
            <person name="Zhang H."/>
            <person name="Xu L."/>
            <person name="Zhang J.-X."/>
            <person name="Sun J.-Q."/>
        </authorList>
    </citation>
    <scope>NUCLEOTIDE SEQUENCE [LARGE SCALE GENOMIC DNA]</scope>
    <source>
        <strain evidence="3 4">XS-10</strain>
    </source>
</reference>
<keyword evidence="2" id="KW-0274">FAD</keyword>
<dbReference type="GO" id="GO:0000166">
    <property type="term" value="F:nucleotide binding"/>
    <property type="evidence" value="ECO:0007669"/>
    <property type="project" value="UniProtKB-KW"/>
</dbReference>
<dbReference type="GO" id="GO:0004497">
    <property type="term" value="F:monooxygenase activity"/>
    <property type="evidence" value="ECO:0007669"/>
    <property type="project" value="InterPro"/>
</dbReference>
<dbReference type="InterPro" id="IPR006905">
    <property type="entry name" value="Flavin_halogenase"/>
</dbReference>
<evidence type="ECO:0000256" key="1">
    <source>
        <dbReference type="PIRSR" id="PIRSR011396-1"/>
    </source>
</evidence>
<feature type="binding site" evidence="2">
    <location>
        <position position="350"/>
    </location>
    <ligand>
        <name>FAD</name>
        <dbReference type="ChEBI" id="CHEBI:57692"/>
    </ligand>
</feature>
<sequence>MLLQHEEGERRVAERVRSIVIAGGGTAGWMTAAALARVLGRDYATITLVESDAIGTVGVGEATIPQIGTFNRLLGIDENDFLRRTKGSFKLGIEFVDWGGLGRRYFHPFGKYGIDMEGVSFHAYWQRLAGDPQFAPEFGDVDTFSLMASAARANRFMPPIDAGNSPLSSIAYAYHFDAGLYALYLREIAEAMGVNRVEGRIVDVERNGESGHIDAVALDSGQRIEGELFVDCSGFIGLLIGKTLGVPYIDWSAHLPCNRAVAVPCASAPGPLTPYTRSTAHRAGWQWRIPLQHRTGNGMVYCSDYISDDEAAATLLANLDGEALADPRFLRFTTGHRQRFWEANCVSIGLSSGFMEPLESTSIWMIQTGIARLLSNFPDSSFAEADRARYNRLMIEESELIRDFLILHYHLTDRTDSPFWDYCRTMEIPERLAEKMRVFATSGRCFREHEELFNDTSWFAVMVGQGMRWARHDPVAELLSLAETRDRLAHIAGAVRASVDYMPDHADYIRQNCAAA</sequence>
<dbReference type="InterPro" id="IPR036188">
    <property type="entry name" value="FAD/NAD-bd_sf"/>
</dbReference>
<dbReference type="InterPro" id="IPR050816">
    <property type="entry name" value="Flavin-dep_Halogenase_NPB"/>
</dbReference>